<comment type="subcellular location">
    <subcellularLocation>
        <location evidence="1">Cell projection</location>
        <location evidence="1">Cilium</location>
    </subcellularLocation>
</comment>
<dbReference type="EMBL" id="CAJNNW010014346">
    <property type="protein sequence ID" value="CAE8656523.1"/>
    <property type="molecule type" value="Genomic_DNA"/>
</dbReference>
<keyword evidence="4" id="KW-0966">Cell projection</keyword>
<dbReference type="Gene3D" id="2.130.10.10">
    <property type="entry name" value="YVTN repeat-like/Quinoprotein amine dehydrogenase"/>
    <property type="match status" value="1"/>
</dbReference>
<gene>
    <name evidence="5" type="ORF">PGLA2088_LOCUS12215</name>
</gene>
<evidence type="ECO:0000256" key="1">
    <source>
        <dbReference type="ARBA" id="ARBA00004138"/>
    </source>
</evidence>
<evidence type="ECO:0000256" key="3">
    <source>
        <dbReference type="ARBA" id="ARBA00022737"/>
    </source>
</evidence>
<evidence type="ECO:0000256" key="4">
    <source>
        <dbReference type="ARBA" id="ARBA00023273"/>
    </source>
</evidence>
<keyword evidence="3" id="KW-0677">Repeat</keyword>
<keyword evidence="2" id="KW-0853">WD repeat</keyword>
<evidence type="ECO:0000256" key="2">
    <source>
        <dbReference type="ARBA" id="ARBA00022574"/>
    </source>
</evidence>
<dbReference type="AlphaFoldDB" id="A0A813ITD3"/>
<dbReference type="SUPFAM" id="SSF101908">
    <property type="entry name" value="Putative isomerase YbhE"/>
    <property type="match status" value="1"/>
</dbReference>
<dbReference type="PANTHER" id="PTHR13720">
    <property type="entry name" value="WD-40 REPEAT PROTEIN"/>
    <property type="match status" value="1"/>
</dbReference>
<feature type="non-terminal residue" evidence="5">
    <location>
        <position position="1"/>
    </location>
</feature>
<proteinExistence type="predicted"/>
<evidence type="ECO:0000313" key="6">
    <source>
        <dbReference type="Proteomes" id="UP000626109"/>
    </source>
</evidence>
<dbReference type="GO" id="GO:0031514">
    <property type="term" value="C:motile cilium"/>
    <property type="evidence" value="ECO:0007669"/>
    <property type="project" value="TreeGrafter"/>
</dbReference>
<dbReference type="PANTHER" id="PTHR13720:SF13">
    <property type="entry name" value="CILIA- AND FLAGELLA-ASSOCIATED PROTEIN 251"/>
    <property type="match status" value="1"/>
</dbReference>
<dbReference type="Proteomes" id="UP000626109">
    <property type="component" value="Unassembled WGS sequence"/>
</dbReference>
<comment type="caution">
    <text evidence="5">The sequence shown here is derived from an EMBL/GenBank/DDBJ whole genome shotgun (WGS) entry which is preliminary data.</text>
</comment>
<accession>A0A813ITD3</accession>
<evidence type="ECO:0000313" key="5">
    <source>
        <dbReference type="EMBL" id="CAE8656523.1"/>
    </source>
</evidence>
<reference evidence="5" key="1">
    <citation type="submission" date="2021-02" db="EMBL/GenBank/DDBJ databases">
        <authorList>
            <person name="Dougan E. K."/>
            <person name="Rhodes N."/>
            <person name="Thang M."/>
            <person name="Chan C."/>
        </authorList>
    </citation>
    <scope>NUCLEOTIDE SEQUENCE</scope>
</reference>
<dbReference type="InterPro" id="IPR015943">
    <property type="entry name" value="WD40/YVTN_repeat-like_dom_sf"/>
</dbReference>
<organism evidence="5 6">
    <name type="scientific">Polarella glacialis</name>
    <name type="common">Dinoflagellate</name>
    <dbReference type="NCBI Taxonomy" id="89957"/>
    <lineage>
        <taxon>Eukaryota</taxon>
        <taxon>Sar</taxon>
        <taxon>Alveolata</taxon>
        <taxon>Dinophyceae</taxon>
        <taxon>Suessiales</taxon>
        <taxon>Suessiaceae</taxon>
        <taxon>Polarella</taxon>
    </lineage>
</organism>
<feature type="non-terminal residue" evidence="5">
    <location>
        <position position="242"/>
    </location>
</feature>
<protein>
    <submittedName>
        <fullName evidence="5">Uncharacterized protein</fullName>
    </submittedName>
</protein>
<dbReference type="InterPro" id="IPR050630">
    <property type="entry name" value="WD_repeat_EMAP"/>
</dbReference>
<name>A0A813ITD3_POLGL</name>
<sequence length="242" mass="26903">VEYAVKSSEFGGLQIVSPDTIVEQEARPTGCIWYPYGGKGDNQKVLTMNDEYKFKIWNTVNRSCRKTALAPTYGGPITRMTPVYKDADGEDQFMLYATHEKVLGLVQLPLDGNPNKCMGLIAHPGQISAISVDYQGQYAFTCGGSDLTVNQWLIDPQPVANMSIMGGSGIEPFVKLVDGGEDGEFFSDMKDYFYYSQIRSQDENTTKARMLDGMIPVEEIPHLMCALGYFPTQLEITNMTNE</sequence>